<feature type="domain" description="L-type lectin-like" evidence="9">
    <location>
        <begin position="26"/>
        <end position="235"/>
    </location>
</feature>
<dbReference type="Proteomes" id="UP000799537">
    <property type="component" value="Unassembled WGS sequence"/>
</dbReference>
<keyword evidence="2 7" id="KW-0812">Transmembrane</keyword>
<keyword evidence="11" id="KW-1185">Reference proteome</keyword>
<evidence type="ECO:0000256" key="5">
    <source>
        <dbReference type="ARBA" id="ARBA00023136"/>
    </source>
</evidence>
<sequence length="444" mass="49052">MAPQIPQSLAWLLLTSLASAQYTLDSLSFGQHGQISPNGQHIPGWHASSVNHEVQVLSNRVILTPPVPGNAKGALWSDLTVSQAPWSAEVEFRASGQETGSGNLNIWYTKDQDKIGTDSVYNAEKFDGMVLVVDQYGGSGGKIRGFLNDGSQNFRGHSSLESLAFGHCDYSYRNLGRPSKLKVTNNNGLTVSIDDRTCFSSDKISLPAGYNFGLTASTGENPDSFEVISFLVQAGLPGSSSQQQQQQQPIQQGNQQQEVPQLQKMDAFPGAPEYVVDKDADSIKSQNDQFTDLHNRVQSLQHNMANMFLEMKTLSDKLDSKHTDLLFSVQNMKGSQESGLPPEIVGKIQKMSDRLENMEKVVEIVKRDVEGKDYRQVLNELHTAVQGIHGGLTEHLPDRILDIMRRHSPQFGLFVVIVVGVQIALAGVYVLYKRRRNSLPKKFL</sequence>
<dbReference type="RefSeq" id="XP_033675099.1">
    <property type="nucleotide sequence ID" value="XM_033803638.1"/>
</dbReference>
<evidence type="ECO:0000256" key="7">
    <source>
        <dbReference type="SAM" id="Phobius"/>
    </source>
</evidence>
<reference evidence="10" key="1">
    <citation type="journal article" date="2020" name="Stud. Mycol.">
        <title>101 Dothideomycetes genomes: a test case for predicting lifestyles and emergence of pathogens.</title>
        <authorList>
            <person name="Haridas S."/>
            <person name="Albert R."/>
            <person name="Binder M."/>
            <person name="Bloem J."/>
            <person name="Labutti K."/>
            <person name="Salamov A."/>
            <person name="Andreopoulos B."/>
            <person name="Baker S."/>
            <person name="Barry K."/>
            <person name="Bills G."/>
            <person name="Bluhm B."/>
            <person name="Cannon C."/>
            <person name="Castanera R."/>
            <person name="Culley D."/>
            <person name="Daum C."/>
            <person name="Ezra D."/>
            <person name="Gonzalez J."/>
            <person name="Henrissat B."/>
            <person name="Kuo A."/>
            <person name="Liang C."/>
            <person name="Lipzen A."/>
            <person name="Lutzoni F."/>
            <person name="Magnuson J."/>
            <person name="Mondo S."/>
            <person name="Nolan M."/>
            <person name="Ohm R."/>
            <person name="Pangilinan J."/>
            <person name="Park H.-J."/>
            <person name="Ramirez L."/>
            <person name="Alfaro M."/>
            <person name="Sun H."/>
            <person name="Tritt A."/>
            <person name="Yoshinaga Y."/>
            <person name="Zwiers L.-H."/>
            <person name="Turgeon B."/>
            <person name="Goodwin S."/>
            <person name="Spatafora J."/>
            <person name="Crous P."/>
            <person name="Grigoriev I."/>
        </authorList>
    </citation>
    <scope>NUCLEOTIDE SEQUENCE</scope>
    <source>
        <strain evidence="10">ATCC 36951</strain>
    </source>
</reference>
<dbReference type="PANTHER" id="PTHR12223">
    <property type="entry name" value="VESICULAR MANNOSE-BINDING LECTIN"/>
    <property type="match status" value="1"/>
</dbReference>
<keyword evidence="4 7" id="KW-1133">Transmembrane helix</keyword>
<evidence type="ECO:0000313" key="11">
    <source>
        <dbReference type="Proteomes" id="UP000799537"/>
    </source>
</evidence>
<evidence type="ECO:0000259" key="9">
    <source>
        <dbReference type="PROSITE" id="PS51328"/>
    </source>
</evidence>
<dbReference type="EMBL" id="ML993579">
    <property type="protein sequence ID" value="KAF2174210.1"/>
    <property type="molecule type" value="Genomic_DNA"/>
</dbReference>
<dbReference type="GO" id="GO:0030134">
    <property type="term" value="C:COPII-coated ER to Golgi transport vesicle"/>
    <property type="evidence" value="ECO:0007669"/>
    <property type="project" value="TreeGrafter"/>
</dbReference>
<evidence type="ECO:0000256" key="3">
    <source>
        <dbReference type="ARBA" id="ARBA00022729"/>
    </source>
</evidence>
<dbReference type="Gene3D" id="2.60.120.200">
    <property type="match status" value="1"/>
</dbReference>
<dbReference type="PANTHER" id="PTHR12223:SF28">
    <property type="entry name" value="LECTIN, MANNOSE BINDING 1 LIKE"/>
    <property type="match status" value="1"/>
</dbReference>
<evidence type="ECO:0000256" key="8">
    <source>
        <dbReference type="SAM" id="SignalP"/>
    </source>
</evidence>
<comment type="subcellular location">
    <subcellularLocation>
        <location evidence="1">Membrane</location>
        <topology evidence="1">Single-pass type I membrane protein</topology>
    </subcellularLocation>
</comment>
<dbReference type="Pfam" id="PF03388">
    <property type="entry name" value="Lectin_leg-like"/>
    <property type="match status" value="1"/>
</dbReference>
<feature type="chain" id="PRO_5025574445" description="L-type lectin-like domain-containing protein" evidence="8">
    <location>
        <begin position="21"/>
        <end position="444"/>
    </location>
</feature>
<dbReference type="GO" id="GO:0005793">
    <property type="term" value="C:endoplasmic reticulum-Golgi intermediate compartment"/>
    <property type="evidence" value="ECO:0007669"/>
    <property type="project" value="TreeGrafter"/>
</dbReference>
<evidence type="ECO:0000256" key="6">
    <source>
        <dbReference type="SAM" id="MobiDB-lite"/>
    </source>
</evidence>
<evidence type="ECO:0000256" key="2">
    <source>
        <dbReference type="ARBA" id="ARBA00022692"/>
    </source>
</evidence>
<dbReference type="InterPro" id="IPR005052">
    <property type="entry name" value="Lectin_leg"/>
</dbReference>
<feature type="region of interest" description="Disordered" evidence="6">
    <location>
        <begin position="238"/>
        <end position="260"/>
    </location>
</feature>
<keyword evidence="3 8" id="KW-0732">Signal</keyword>
<dbReference type="GO" id="GO:0000139">
    <property type="term" value="C:Golgi membrane"/>
    <property type="evidence" value="ECO:0007669"/>
    <property type="project" value="TreeGrafter"/>
</dbReference>
<dbReference type="PROSITE" id="PS51328">
    <property type="entry name" value="L_LECTIN_LIKE"/>
    <property type="match status" value="1"/>
</dbReference>
<feature type="signal peptide" evidence="8">
    <location>
        <begin position="1"/>
        <end position="20"/>
    </location>
</feature>
<evidence type="ECO:0000313" key="10">
    <source>
        <dbReference type="EMBL" id="KAF2174210.1"/>
    </source>
</evidence>
<accession>A0A6A6D7C3</accession>
<keyword evidence="5 7" id="KW-0472">Membrane</keyword>
<dbReference type="InterPro" id="IPR051136">
    <property type="entry name" value="Intracellular_Lectin-GPT"/>
</dbReference>
<proteinExistence type="predicted"/>
<evidence type="ECO:0000256" key="1">
    <source>
        <dbReference type="ARBA" id="ARBA00004479"/>
    </source>
</evidence>
<organism evidence="10 11">
    <name type="scientific">Zasmidium cellare ATCC 36951</name>
    <dbReference type="NCBI Taxonomy" id="1080233"/>
    <lineage>
        <taxon>Eukaryota</taxon>
        <taxon>Fungi</taxon>
        <taxon>Dikarya</taxon>
        <taxon>Ascomycota</taxon>
        <taxon>Pezizomycotina</taxon>
        <taxon>Dothideomycetes</taxon>
        <taxon>Dothideomycetidae</taxon>
        <taxon>Mycosphaerellales</taxon>
        <taxon>Mycosphaerellaceae</taxon>
        <taxon>Zasmidium</taxon>
    </lineage>
</organism>
<dbReference type="GO" id="GO:0005537">
    <property type="term" value="F:D-mannose binding"/>
    <property type="evidence" value="ECO:0007669"/>
    <property type="project" value="TreeGrafter"/>
</dbReference>
<dbReference type="GO" id="GO:0006888">
    <property type="term" value="P:endoplasmic reticulum to Golgi vesicle-mediated transport"/>
    <property type="evidence" value="ECO:0007669"/>
    <property type="project" value="TreeGrafter"/>
</dbReference>
<feature type="transmembrane region" description="Helical" evidence="7">
    <location>
        <begin position="411"/>
        <end position="432"/>
    </location>
</feature>
<evidence type="ECO:0000256" key="4">
    <source>
        <dbReference type="ARBA" id="ARBA00022989"/>
    </source>
</evidence>
<dbReference type="AlphaFoldDB" id="A0A6A6D7C3"/>
<dbReference type="GO" id="GO:0005789">
    <property type="term" value="C:endoplasmic reticulum membrane"/>
    <property type="evidence" value="ECO:0007669"/>
    <property type="project" value="TreeGrafter"/>
</dbReference>
<name>A0A6A6D7C3_ZASCE</name>
<dbReference type="GeneID" id="54556910"/>
<dbReference type="SUPFAM" id="SSF49899">
    <property type="entry name" value="Concanavalin A-like lectins/glucanases"/>
    <property type="match status" value="1"/>
</dbReference>
<gene>
    <name evidence="10" type="ORF">M409DRAFT_16476</name>
</gene>
<protein>
    <recommendedName>
        <fullName evidence="9">L-type lectin-like domain-containing protein</fullName>
    </recommendedName>
</protein>
<dbReference type="OrthoDB" id="10265193at2759"/>
<dbReference type="InterPro" id="IPR013320">
    <property type="entry name" value="ConA-like_dom_sf"/>
</dbReference>